<dbReference type="EMBL" id="CP108482">
    <property type="protein sequence ID" value="WUS60196.1"/>
    <property type="molecule type" value="Genomic_DNA"/>
</dbReference>
<dbReference type="InterPro" id="IPR017945">
    <property type="entry name" value="DHBP_synth_RibB-like_a/b_dom"/>
</dbReference>
<dbReference type="SUPFAM" id="SSF55821">
    <property type="entry name" value="YrdC/RibB"/>
    <property type="match status" value="1"/>
</dbReference>
<dbReference type="RefSeq" id="WP_329493724.1">
    <property type="nucleotide sequence ID" value="NZ_CP108460.1"/>
</dbReference>
<gene>
    <name evidence="1" type="ORF">OG469_34715</name>
</gene>
<evidence type="ECO:0000313" key="2">
    <source>
        <dbReference type="Proteomes" id="UP001432014"/>
    </source>
</evidence>
<accession>A0ABZ1WH49</accession>
<evidence type="ECO:0008006" key="3">
    <source>
        <dbReference type="Google" id="ProtNLM"/>
    </source>
</evidence>
<protein>
    <recommendedName>
        <fullName evidence="3">YrdC-like domain-containing protein</fullName>
    </recommendedName>
</protein>
<dbReference type="Proteomes" id="UP001432014">
    <property type="component" value="Chromosome"/>
</dbReference>
<name>A0ABZ1WH49_9ACTN</name>
<dbReference type="Gene3D" id="3.90.870.10">
    <property type="entry name" value="DHBP synthase"/>
    <property type="match status" value="1"/>
</dbReference>
<reference evidence="1 2" key="1">
    <citation type="submission" date="2022-10" db="EMBL/GenBank/DDBJ databases">
        <title>The complete genomes of actinobacterial strains from the NBC collection.</title>
        <authorList>
            <person name="Joergensen T.S."/>
            <person name="Alvarez Arevalo M."/>
            <person name="Sterndorff E.B."/>
            <person name="Faurdal D."/>
            <person name="Vuksanovic O."/>
            <person name="Mourched A.-S."/>
            <person name="Charusanti P."/>
            <person name="Shaw S."/>
            <person name="Blin K."/>
            <person name="Weber T."/>
        </authorList>
    </citation>
    <scope>NUCLEOTIDE SEQUENCE [LARGE SCALE GENOMIC DNA]</scope>
    <source>
        <strain evidence="1 2">NBC_01247</strain>
    </source>
</reference>
<evidence type="ECO:0000313" key="1">
    <source>
        <dbReference type="EMBL" id="WUS60196.1"/>
    </source>
</evidence>
<sequence>MNPGPRTDPGFGTVDPDGARRTLRDGAAVVLPNPAPLTYVVAATVPQAVNTAKGRPAGQAVALWAHHPDTLAALDGALDLVPGPTALAGRLLAEERVTLLVPLRPAAHRPDWLSPASLDGWALLFGARWEPLRPVLDGFPVLYVSSANRTGRPPAAGPAEAVAMFAPATPVLSARPLAPAGGEPAGAPRAATTTLRLHTDGRLELHRPGAQDRAFPAPARYLEHLRRAYGSGGGERPGPLSG</sequence>
<proteinExistence type="predicted"/>
<organism evidence="1 2">
    <name type="scientific">Kitasatospora herbaricolor</name>
    <dbReference type="NCBI Taxonomy" id="68217"/>
    <lineage>
        <taxon>Bacteria</taxon>
        <taxon>Bacillati</taxon>
        <taxon>Actinomycetota</taxon>
        <taxon>Actinomycetes</taxon>
        <taxon>Kitasatosporales</taxon>
        <taxon>Streptomycetaceae</taxon>
        <taxon>Kitasatospora</taxon>
    </lineage>
</organism>
<keyword evidence="2" id="KW-1185">Reference proteome</keyword>